<dbReference type="GO" id="GO:0008641">
    <property type="term" value="F:ubiquitin-like modifier activating enzyme activity"/>
    <property type="evidence" value="ECO:0007669"/>
    <property type="project" value="InterPro"/>
</dbReference>
<accession>A0A9X2VZ66</accession>
<keyword evidence="2" id="KW-1185">Reference proteome</keyword>
<evidence type="ECO:0000313" key="1">
    <source>
        <dbReference type="EMBL" id="MCS7484448.1"/>
    </source>
</evidence>
<dbReference type="AlphaFoldDB" id="A0A9X2VZ66"/>
<name>A0A9X2VZ66_9PSEU</name>
<proteinExistence type="predicted"/>
<protein>
    <submittedName>
        <fullName evidence="1">Thiamine biosynthesis protein ThiF</fullName>
    </submittedName>
</protein>
<dbReference type="RefSeq" id="WP_259629895.1">
    <property type="nucleotide sequence ID" value="NZ_JANYMP010000046.1"/>
</dbReference>
<reference evidence="1" key="1">
    <citation type="submission" date="2022-08" db="EMBL/GenBank/DDBJ databases">
        <authorList>
            <person name="Tistechok S."/>
            <person name="Samborskyy M."/>
            <person name="Roman I."/>
        </authorList>
    </citation>
    <scope>NUCLEOTIDE SEQUENCE</scope>
    <source>
        <strain evidence="1">DSM 103496</strain>
    </source>
</reference>
<comment type="caution">
    <text evidence="1">The sequence shown here is derived from an EMBL/GenBank/DDBJ whole genome shotgun (WGS) entry which is preliminary data.</text>
</comment>
<dbReference type="Proteomes" id="UP001141259">
    <property type="component" value="Unassembled WGS sequence"/>
</dbReference>
<dbReference type="InterPro" id="IPR035985">
    <property type="entry name" value="Ubiquitin-activating_enz"/>
</dbReference>
<dbReference type="EMBL" id="JANYMP010000046">
    <property type="protein sequence ID" value="MCS7484448.1"/>
    <property type="molecule type" value="Genomic_DNA"/>
</dbReference>
<sequence length="352" mass="36817">MSTETPDRDLSSRPRVLPGLPVLLRREGEVQIGTDPRHAIVVDDLPPPFVDELMALDGRFTVAELGERLAAKDADPAEFLGLLDQLAEIGLVDEAVPVPGRLTADTTSRALRTGRPGTGIVAARDRRAVVVHGNGRIAVAVASLLAAAGIGRVHVVASGRVGPEDTGSGYLDIDVGRPRREAAVDAVGRASGDVRTGWLTSTGAPDMVVLTDSLVPPPQLLTTLMLEGTQHLLVRVRDGTGVVGPLVVPGRTSCVRCTYLHRTDRDGRWPAVATQLADKTQQADVASAAVCAALAVGQVLAALDPVEVGLSPPTTWNATLEANPQLGVVERLDCPPHPTCTCGSARALYSSV</sequence>
<gene>
    <name evidence="1" type="ORF">NZH93_47120</name>
</gene>
<dbReference type="Gene3D" id="3.40.50.720">
    <property type="entry name" value="NAD(P)-binding Rossmann-like Domain"/>
    <property type="match status" value="1"/>
</dbReference>
<dbReference type="SUPFAM" id="SSF69572">
    <property type="entry name" value="Activating enzymes of the ubiquitin-like proteins"/>
    <property type="match status" value="1"/>
</dbReference>
<organism evidence="1 2">
    <name type="scientific">Umezawaea endophytica</name>
    <dbReference type="NCBI Taxonomy" id="1654476"/>
    <lineage>
        <taxon>Bacteria</taxon>
        <taxon>Bacillati</taxon>
        <taxon>Actinomycetota</taxon>
        <taxon>Actinomycetes</taxon>
        <taxon>Pseudonocardiales</taxon>
        <taxon>Pseudonocardiaceae</taxon>
        <taxon>Umezawaea</taxon>
    </lineage>
</organism>
<evidence type="ECO:0000313" key="2">
    <source>
        <dbReference type="Proteomes" id="UP001141259"/>
    </source>
</evidence>